<evidence type="ECO:0000256" key="5">
    <source>
        <dbReference type="ARBA" id="ARBA00023128"/>
    </source>
</evidence>
<dbReference type="PANTHER" id="PTHR48182:SF2">
    <property type="entry name" value="PROTEIN SERAC1"/>
    <property type="match status" value="1"/>
</dbReference>
<reference evidence="7 8" key="1">
    <citation type="submission" date="2024-09" db="EMBL/GenBank/DDBJ databases">
        <title>Chromosome-scale assembly of Riccia fluitans.</title>
        <authorList>
            <person name="Paukszto L."/>
            <person name="Sawicki J."/>
            <person name="Karawczyk K."/>
            <person name="Piernik-Szablinska J."/>
            <person name="Szczecinska M."/>
            <person name="Mazdziarz M."/>
        </authorList>
    </citation>
    <scope>NUCLEOTIDE SEQUENCE [LARGE SCALE GENOMIC DNA]</scope>
    <source>
        <strain evidence="7">Rf_01</strain>
        <tissue evidence="7">Aerial parts of the thallus</tissue>
    </source>
</reference>
<evidence type="ECO:0000313" key="8">
    <source>
        <dbReference type="Proteomes" id="UP001605036"/>
    </source>
</evidence>
<keyword evidence="6" id="KW-0472">Membrane</keyword>
<evidence type="ECO:0000313" key="7">
    <source>
        <dbReference type="EMBL" id="KAL2645325.1"/>
    </source>
</evidence>
<dbReference type="PANTHER" id="PTHR48182">
    <property type="entry name" value="PROTEIN SERAC1"/>
    <property type="match status" value="1"/>
</dbReference>
<dbReference type="GO" id="GO:0016020">
    <property type="term" value="C:membrane"/>
    <property type="evidence" value="ECO:0007669"/>
    <property type="project" value="UniProtKB-SubCell"/>
</dbReference>
<dbReference type="EMBL" id="JBHFFA010000002">
    <property type="protein sequence ID" value="KAL2645325.1"/>
    <property type="molecule type" value="Genomic_DNA"/>
</dbReference>
<keyword evidence="4" id="KW-0256">Endoplasmic reticulum</keyword>
<sequence length="84" mass="9574">MTRDGSECWLNTWLVERFPQARILSVSYDSGSRESNSQGRVDMYLITENLVQSLVDLAGVGQICPVVSWSLRWWVSSKSDLFES</sequence>
<keyword evidence="8" id="KW-1185">Reference proteome</keyword>
<evidence type="ECO:0000256" key="6">
    <source>
        <dbReference type="ARBA" id="ARBA00023136"/>
    </source>
</evidence>
<gene>
    <name evidence="7" type="ORF">R1flu_012912</name>
</gene>
<dbReference type="Proteomes" id="UP001605036">
    <property type="component" value="Unassembled WGS sequence"/>
</dbReference>
<accession>A0ABD1ZC49</accession>
<evidence type="ECO:0000256" key="3">
    <source>
        <dbReference type="ARBA" id="ARBA00004370"/>
    </source>
</evidence>
<comment type="caution">
    <text evidence="7">The sequence shown here is derived from an EMBL/GenBank/DDBJ whole genome shotgun (WGS) entry which is preliminary data.</text>
</comment>
<comment type="subcellular location">
    <subcellularLocation>
        <location evidence="2">Endoplasmic reticulum</location>
    </subcellularLocation>
    <subcellularLocation>
        <location evidence="3">Membrane</location>
    </subcellularLocation>
    <subcellularLocation>
        <location evidence="1">Mitochondrion</location>
    </subcellularLocation>
</comment>
<dbReference type="GO" id="GO:0005739">
    <property type="term" value="C:mitochondrion"/>
    <property type="evidence" value="ECO:0007669"/>
    <property type="project" value="UniProtKB-SubCell"/>
</dbReference>
<protein>
    <submittedName>
        <fullName evidence="7">Uncharacterized protein</fullName>
    </submittedName>
</protein>
<name>A0ABD1ZC49_9MARC</name>
<dbReference type="InterPro" id="IPR052374">
    <property type="entry name" value="SERAC1"/>
</dbReference>
<organism evidence="7 8">
    <name type="scientific">Riccia fluitans</name>
    <dbReference type="NCBI Taxonomy" id="41844"/>
    <lineage>
        <taxon>Eukaryota</taxon>
        <taxon>Viridiplantae</taxon>
        <taxon>Streptophyta</taxon>
        <taxon>Embryophyta</taxon>
        <taxon>Marchantiophyta</taxon>
        <taxon>Marchantiopsida</taxon>
        <taxon>Marchantiidae</taxon>
        <taxon>Marchantiales</taxon>
        <taxon>Ricciaceae</taxon>
        <taxon>Riccia</taxon>
    </lineage>
</organism>
<keyword evidence="5" id="KW-0496">Mitochondrion</keyword>
<dbReference type="AlphaFoldDB" id="A0ABD1ZC49"/>
<dbReference type="GO" id="GO:0005783">
    <property type="term" value="C:endoplasmic reticulum"/>
    <property type="evidence" value="ECO:0007669"/>
    <property type="project" value="UniProtKB-SubCell"/>
</dbReference>
<evidence type="ECO:0000256" key="4">
    <source>
        <dbReference type="ARBA" id="ARBA00022824"/>
    </source>
</evidence>
<proteinExistence type="predicted"/>
<evidence type="ECO:0000256" key="2">
    <source>
        <dbReference type="ARBA" id="ARBA00004240"/>
    </source>
</evidence>
<evidence type="ECO:0000256" key="1">
    <source>
        <dbReference type="ARBA" id="ARBA00004173"/>
    </source>
</evidence>